<evidence type="ECO:0000259" key="5">
    <source>
        <dbReference type="PROSITE" id="PS50113"/>
    </source>
</evidence>
<dbReference type="SUPFAM" id="SSF55785">
    <property type="entry name" value="PYP-like sensor domain (PAS domain)"/>
    <property type="match status" value="1"/>
</dbReference>
<dbReference type="InterPro" id="IPR035965">
    <property type="entry name" value="PAS-like_dom_sf"/>
</dbReference>
<dbReference type="GO" id="GO:0007165">
    <property type="term" value="P:signal transduction"/>
    <property type="evidence" value="ECO:0007669"/>
    <property type="project" value="UniProtKB-KW"/>
</dbReference>
<name>A0A1G5L952_9BACL</name>
<dbReference type="RefSeq" id="WP_090924340.1">
    <property type="nucleotide sequence ID" value="NZ_FMVM01000021.1"/>
</dbReference>
<dbReference type="InterPro" id="IPR000014">
    <property type="entry name" value="PAS"/>
</dbReference>
<dbReference type="STRING" id="582692.SAMN05720606_12155"/>
<evidence type="ECO:0000256" key="2">
    <source>
        <dbReference type="PROSITE-ProRule" id="PRU00284"/>
    </source>
</evidence>
<evidence type="ECO:0000256" key="1">
    <source>
        <dbReference type="ARBA" id="ARBA00023224"/>
    </source>
</evidence>
<dbReference type="Pfam" id="PF00015">
    <property type="entry name" value="MCPsignal"/>
    <property type="match status" value="1"/>
</dbReference>
<evidence type="ECO:0000259" key="4">
    <source>
        <dbReference type="PROSITE" id="PS50112"/>
    </source>
</evidence>
<dbReference type="GO" id="GO:0016020">
    <property type="term" value="C:membrane"/>
    <property type="evidence" value="ECO:0007669"/>
    <property type="project" value="InterPro"/>
</dbReference>
<accession>A0A1G5L952</accession>
<dbReference type="EMBL" id="FMVM01000021">
    <property type="protein sequence ID" value="SCZ08981.1"/>
    <property type="molecule type" value="Genomic_DNA"/>
</dbReference>
<proteinExistence type="predicted"/>
<dbReference type="Pfam" id="PF08448">
    <property type="entry name" value="PAS_4"/>
    <property type="match status" value="1"/>
</dbReference>
<dbReference type="PANTHER" id="PTHR32089:SF112">
    <property type="entry name" value="LYSOZYME-LIKE PROTEIN-RELATED"/>
    <property type="match status" value="1"/>
</dbReference>
<organism evidence="6 7">
    <name type="scientific">Paenibacillus polysaccharolyticus</name>
    <dbReference type="NCBI Taxonomy" id="582692"/>
    <lineage>
        <taxon>Bacteria</taxon>
        <taxon>Bacillati</taxon>
        <taxon>Bacillota</taxon>
        <taxon>Bacilli</taxon>
        <taxon>Bacillales</taxon>
        <taxon>Paenibacillaceae</taxon>
        <taxon>Paenibacillus</taxon>
    </lineage>
</organism>
<protein>
    <submittedName>
        <fullName evidence="6">Methyl-accepting chemotaxis sensory transducer with Pas/Pac sensor</fullName>
    </submittedName>
</protein>
<feature type="domain" description="PAS" evidence="4">
    <location>
        <begin position="27"/>
        <end position="56"/>
    </location>
</feature>
<feature type="domain" description="PAC" evidence="5">
    <location>
        <begin position="84"/>
        <end position="139"/>
    </location>
</feature>
<sequence length="306" mass="34063">MSLLETGRQDQVTDDLVVKAMEKSLAIIRFDLNRRVTYVNDVFASRMGYTKEEMYGMQHRQLCFGTFTDSPAYEEFWRSILAGNSFQDKIERMDAKGQSVWLEATYMPVFDASNQKVLGVCKMATDITNRQNNITAVVQELKALSQELNEQAGAGIGRSHELMSSVSYISEVSAANQSTLTHLQEQAGSIQGVVRTIREISSQTQLLALNAAIEAAHAGEFGRGFDIVAKEVRKLSAMVENSINEIRDSVTGITKEITNITNGTKKVEDYVQQSHERIEIALNDFKTIADAATLLDDKAQHVTRIV</sequence>
<keyword evidence="7" id="KW-1185">Reference proteome</keyword>
<reference evidence="7" key="1">
    <citation type="submission" date="2016-10" db="EMBL/GenBank/DDBJ databases">
        <authorList>
            <person name="Varghese N."/>
            <person name="Submissions S."/>
        </authorList>
    </citation>
    <scope>NUCLEOTIDE SEQUENCE [LARGE SCALE GENOMIC DNA]</scope>
    <source>
        <strain evidence="7">BL9</strain>
    </source>
</reference>
<dbReference type="PROSITE" id="PS50112">
    <property type="entry name" value="PAS"/>
    <property type="match status" value="1"/>
</dbReference>
<dbReference type="SMART" id="SM00283">
    <property type="entry name" value="MA"/>
    <property type="match status" value="1"/>
</dbReference>
<dbReference type="InterPro" id="IPR000700">
    <property type="entry name" value="PAS-assoc_C"/>
</dbReference>
<dbReference type="CDD" id="cd00130">
    <property type="entry name" value="PAS"/>
    <property type="match status" value="1"/>
</dbReference>
<dbReference type="InterPro" id="IPR013656">
    <property type="entry name" value="PAS_4"/>
</dbReference>
<evidence type="ECO:0000259" key="3">
    <source>
        <dbReference type="PROSITE" id="PS50111"/>
    </source>
</evidence>
<dbReference type="Gene3D" id="1.10.287.950">
    <property type="entry name" value="Methyl-accepting chemotaxis protein"/>
    <property type="match status" value="1"/>
</dbReference>
<dbReference type="PANTHER" id="PTHR32089">
    <property type="entry name" value="METHYL-ACCEPTING CHEMOTAXIS PROTEIN MCPB"/>
    <property type="match status" value="1"/>
</dbReference>
<evidence type="ECO:0000313" key="6">
    <source>
        <dbReference type="EMBL" id="SCZ08981.1"/>
    </source>
</evidence>
<gene>
    <name evidence="6" type="ORF">SAMN05720606_12155</name>
</gene>
<keyword evidence="1 2" id="KW-0807">Transducer</keyword>
<feature type="domain" description="Methyl-accepting transducer" evidence="3">
    <location>
        <begin position="126"/>
        <end position="306"/>
    </location>
</feature>
<dbReference type="PROSITE" id="PS50111">
    <property type="entry name" value="CHEMOTAXIS_TRANSDUC_2"/>
    <property type="match status" value="1"/>
</dbReference>
<dbReference type="PROSITE" id="PS50113">
    <property type="entry name" value="PAC"/>
    <property type="match status" value="1"/>
</dbReference>
<dbReference type="Gene3D" id="3.30.450.20">
    <property type="entry name" value="PAS domain"/>
    <property type="match status" value="1"/>
</dbReference>
<dbReference type="Proteomes" id="UP000198538">
    <property type="component" value="Unassembled WGS sequence"/>
</dbReference>
<evidence type="ECO:0000313" key="7">
    <source>
        <dbReference type="Proteomes" id="UP000198538"/>
    </source>
</evidence>
<dbReference type="AlphaFoldDB" id="A0A1G5L952"/>
<dbReference type="InterPro" id="IPR004089">
    <property type="entry name" value="MCPsignal_dom"/>
</dbReference>
<dbReference type="NCBIfam" id="TIGR00229">
    <property type="entry name" value="sensory_box"/>
    <property type="match status" value="1"/>
</dbReference>
<dbReference type="SUPFAM" id="SSF58104">
    <property type="entry name" value="Methyl-accepting chemotaxis protein (MCP) signaling domain"/>
    <property type="match status" value="1"/>
</dbReference>